<keyword evidence="3" id="KW-1185">Reference proteome</keyword>
<feature type="transmembrane region" description="Helical" evidence="1">
    <location>
        <begin position="163"/>
        <end position="183"/>
    </location>
</feature>
<reference evidence="2" key="1">
    <citation type="submission" date="2023-01" db="EMBL/GenBank/DDBJ databases">
        <authorList>
            <person name="Van Ghelder C."/>
            <person name="Rancurel C."/>
        </authorList>
    </citation>
    <scope>NUCLEOTIDE SEQUENCE</scope>
    <source>
        <strain evidence="2">CNCM I-4278</strain>
    </source>
</reference>
<evidence type="ECO:0000313" key="3">
    <source>
        <dbReference type="Proteomes" id="UP001152607"/>
    </source>
</evidence>
<dbReference type="AlphaFoldDB" id="A0A9W4XVB0"/>
<accession>A0A9W4XVB0</accession>
<gene>
    <name evidence="2" type="ORF">PDIGIT_LOCUS15283</name>
</gene>
<sequence>MRLIYSFGAASSPWRLHAVARVRVLFINLLVQLVANPIVHGVMAPKVFCPCVLCIRPERDGARALVNHLVCTFARNRLLDTSCLYESTVSPHHILPILSISEDHSRTRTLRLVCSISDCTCVSSRETARYSLVVYWSQYEIFCWLCNIATSIGDLISKHFNHWFLLTWVSIGVLLVLQTLALLKTAAMYHLNIY</sequence>
<proteinExistence type="predicted"/>
<dbReference type="Proteomes" id="UP001152607">
    <property type="component" value="Unassembled WGS sequence"/>
</dbReference>
<protein>
    <submittedName>
        <fullName evidence="2">Uncharacterized protein</fullName>
    </submittedName>
</protein>
<keyword evidence="1" id="KW-0472">Membrane</keyword>
<evidence type="ECO:0000313" key="2">
    <source>
        <dbReference type="EMBL" id="CAI6342080.1"/>
    </source>
</evidence>
<evidence type="ECO:0000256" key="1">
    <source>
        <dbReference type="SAM" id="Phobius"/>
    </source>
</evidence>
<dbReference type="EMBL" id="CAOQHR010000013">
    <property type="protein sequence ID" value="CAI6342080.1"/>
    <property type="molecule type" value="Genomic_DNA"/>
</dbReference>
<keyword evidence="1" id="KW-0812">Transmembrane</keyword>
<name>A0A9W4XVB0_9PLEO</name>
<comment type="caution">
    <text evidence="2">The sequence shown here is derived from an EMBL/GenBank/DDBJ whole genome shotgun (WGS) entry which is preliminary data.</text>
</comment>
<keyword evidence="1" id="KW-1133">Transmembrane helix</keyword>
<organism evidence="2 3">
    <name type="scientific">Periconia digitata</name>
    <dbReference type="NCBI Taxonomy" id="1303443"/>
    <lineage>
        <taxon>Eukaryota</taxon>
        <taxon>Fungi</taxon>
        <taxon>Dikarya</taxon>
        <taxon>Ascomycota</taxon>
        <taxon>Pezizomycotina</taxon>
        <taxon>Dothideomycetes</taxon>
        <taxon>Pleosporomycetidae</taxon>
        <taxon>Pleosporales</taxon>
        <taxon>Massarineae</taxon>
        <taxon>Periconiaceae</taxon>
        <taxon>Periconia</taxon>
    </lineage>
</organism>